<gene>
    <name evidence="9" type="ORF">L1049_024096</name>
</gene>
<evidence type="ECO:0000256" key="4">
    <source>
        <dbReference type="ARBA" id="ARBA00022842"/>
    </source>
</evidence>
<dbReference type="SUPFAM" id="SSF48576">
    <property type="entry name" value="Terpenoid synthases"/>
    <property type="match status" value="1"/>
</dbReference>
<dbReference type="AlphaFoldDB" id="A0AAP0S1D7"/>
<dbReference type="Proteomes" id="UP001415857">
    <property type="component" value="Unassembled WGS sequence"/>
</dbReference>
<dbReference type="Pfam" id="PF03936">
    <property type="entry name" value="Terpene_synth_C"/>
    <property type="match status" value="1"/>
</dbReference>
<evidence type="ECO:0000256" key="6">
    <source>
        <dbReference type="ARBA" id="ARBA00023239"/>
    </source>
</evidence>
<evidence type="ECO:0000313" key="9">
    <source>
        <dbReference type="EMBL" id="KAK9284915.1"/>
    </source>
</evidence>
<dbReference type="PANTHER" id="PTHR31225:SF245">
    <property type="entry name" value="(-)-ALPHA-TERPINEOL SYNTHASE-LIKE"/>
    <property type="match status" value="1"/>
</dbReference>
<evidence type="ECO:0000256" key="1">
    <source>
        <dbReference type="ARBA" id="ARBA00001936"/>
    </source>
</evidence>
<dbReference type="PANTHER" id="PTHR31225">
    <property type="entry name" value="OS04G0344100 PROTEIN-RELATED"/>
    <property type="match status" value="1"/>
</dbReference>
<keyword evidence="10" id="KW-1185">Reference proteome</keyword>
<evidence type="ECO:0000256" key="2">
    <source>
        <dbReference type="ARBA" id="ARBA00001946"/>
    </source>
</evidence>
<dbReference type="FunFam" id="1.50.10.130:FF:000001">
    <property type="entry name" value="Isoprene synthase, chloroplastic"/>
    <property type="match status" value="1"/>
</dbReference>
<dbReference type="InterPro" id="IPR005630">
    <property type="entry name" value="Terpene_synthase_metal-bd"/>
</dbReference>
<dbReference type="EMBL" id="JBBPBK010000005">
    <property type="protein sequence ID" value="KAK9284915.1"/>
    <property type="molecule type" value="Genomic_DNA"/>
</dbReference>
<evidence type="ECO:0000259" key="7">
    <source>
        <dbReference type="Pfam" id="PF01397"/>
    </source>
</evidence>
<keyword evidence="5" id="KW-0464">Manganese</keyword>
<dbReference type="InterPro" id="IPR008930">
    <property type="entry name" value="Terpenoid_cyclase/PrenylTrfase"/>
</dbReference>
<feature type="domain" description="Terpene synthase N-terminal" evidence="7">
    <location>
        <begin position="2"/>
        <end position="113"/>
    </location>
</feature>
<comment type="cofactor">
    <cofactor evidence="1">
        <name>Mn(2+)</name>
        <dbReference type="ChEBI" id="CHEBI:29035"/>
    </cofactor>
</comment>
<evidence type="ECO:0000259" key="8">
    <source>
        <dbReference type="Pfam" id="PF03936"/>
    </source>
</evidence>
<dbReference type="InterPro" id="IPR008949">
    <property type="entry name" value="Isoprenoid_synthase_dom_sf"/>
</dbReference>
<name>A0AAP0S1D7_LIQFO</name>
<keyword evidence="6" id="KW-0456">Lyase</keyword>
<keyword evidence="4" id="KW-0460">Magnesium</keyword>
<comment type="caution">
    <text evidence="9">The sequence shown here is derived from an EMBL/GenBank/DDBJ whole genome shotgun (WGS) entry which is preliminary data.</text>
</comment>
<organism evidence="9 10">
    <name type="scientific">Liquidambar formosana</name>
    <name type="common">Formosan gum</name>
    <dbReference type="NCBI Taxonomy" id="63359"/>
    <lineage>
        <taxon>Eukaryota</taxon>
        <taxon>Viridiplantae</taxon>
        <taxon>Streptophyta</taxon>
        <taxon>Embryophyta</taxon>
        <taxon>Tracheophyta</taxon>
        <taxon>Spermatophyta</taxon>
        <taxon>Magnoliopsida</taxon>
        <taxon>eudicotyledons</taxon>
        <taxon>Gunneridae</taxon>
        <taxon>Pentapetalae</taxon>
        <taxon>Saxifragales</taxon>
        <taxon>Altingiaceae</taxon>
        <taxon>Liquidambar</taxon>
    </lineage>
</organism>
<dbReference type="InterPro" id="IPR036965">
    <property type="entry name" value="Terpene_synth_N_sf"/>
</dbReference>
<evidence type="ECO:0000256" key="3">
    <source>
        <dbReference type="ARBA" id="ARBA00022723"/>
    </source>
</evidence>
<sequence length="285" mass="32810">MEIKNALENVYKNSNDAWLNDDLYATAFRFRLLRQHGFNVSQDVFERFKDETGKFKTLLREDVKGLLSLYEASFFGLEGETTMDEAKAFTTTHLKDLKGNIPASLSRKVGHALDMPVHWRLTRVEARWFIDTYKQEPDMNPTLLELARLDYNIVQSIHRREVSKLARSISSVTQWADLCKAYLKEARWFHAGYKPTLEEYLDNAVVSIAAPLMLFSSYFLTTDKITKEALDYIDKLPSIMRCSSMLLRLTNDLGTSSGCMRHGSIQVVEEEVLVQKPSIPRSYNC</sequence>
<dbReference type="InterPro" id="IPR001906">
    <property type="entry name" value="Terpene_synth_N"/>
</dbReference>
<keyword evidence="3" id="KW-0479">Metal-binding</keyword>
<dbReference type="Gene3D" id="1.10.600.10">
    <property type="entry name" value="Farnesyl Diphosphate Synthase"/>
    <property type="match status" value="1"/>
</dbReference>
<feature type="domain" description="Terpene synthase metal-binding" evidence="8">
    <location>
        <begin position="151"/>
        <end position="268"/>
    </location>
</feature>
<dbReference type="InterPro" id="IPR050148">
    <property type="entry name" value="Terpene_synthase-like"/>
</dbReference>
<dbReference type="Pfam" id="PF01397">
    <property type="entry name" value="Terpene_synth"/>
    <property type="match status" value="1"/>
</dbReference>
<protein>
    <submittedName>
        <fullName evidence="9">Uncharacterized protein</fullName>
    </submittedName>
</protein>
<dbReference type="GO" id="GO:0016114">
    <property type="term" value="P:terpenoid biosynthetic process"/>
    <property type="evidence" value="ECO:0007669"/>
    <property type="project" value="InterPro"/>
</dbReference>
<dbReference type="Gene3D" id="1.50.10.130">
    <property type="entry name" value="Terpene synthase, N-terminal domain"/>
    <property type="match status" value="1"/>
</dbReference>
<comment type="cofactor">
    <cofactor evidence="2">
        <name>Mg(2+)</name>
        <dbReference type="ChEBI" id="CHEBI:18420"/>
    </cofactor>
</comment>
<dbReference type="GO" id="GO:0010333">
    <property type="term" value="F:terpene synthase activity"/>
    <property type="evidence" value="ECO:0007669"/>
    <property type="project" value="InterPro"/>
</dbReference>
<dbReference type="SUPFAM" id="SSF48239">
    <property type="entry name" value="Terpenoid cyclases/Protein prenyltransferases"/>
    <property type="match status" value="1"/>
</dbReference>
<proteinExistence type="predicted"/>
<evidence type="ECO:0000256" key="5">
    <source>
        <dbReference type="ARBA" id="ARBA00023211"/>
    </source>
</evidence>
<dbReference type="GO" id="GO:0000287">
    <property type="term" value="F:magnesium ion binding"/>
    <property type="evidence" value="ECO:0007669"/>
    <property type="project" value="InterPro"/>
</dbReference>
<evidence type="ECO:0000313" key="10">
    <source>
        <dbReference type="Proteomes" id="UP001415857"/>
    </source>
</evidence>
<accession>A0AAP0S1D7</accession>
<reference evidence="9 10" key="1">
    <citation type="journal article" date="2024" name="Plant J.">
        <title>Genome sequences and population genomics reveal climatic adaptation and genomic divergence between two closely related sweetgum species.</title>
        <authorList>
            <person name="Xu W.Q."/>
            <person name="Ren C.Q."/>
            <person name="Zhang X.Y."/>
            <person name="Comes H.P."/>
            <person name="Liu X.H."/>
            <person name="Li Y.G."/>
            <person name="Kettle C.J."/>
            <person name="Jalonen R."/>
            <person name="Gaisberger H."/>
            <person name="Ma Y.Z."/>
            <person name="Qiu Y.X."/>
        </authorList>
    </citation>
    <scope>NUCLEOTIDE SEQUENCE [LARGE SCALE GENOMIC DNA]</scope>
    <source>
        <strain evidence="9">Hangzhou</strain>
    </source>
</reference>